<dbReference type="GO" id="GO:0015144">
    <property type="term" value="F:carbohydrate transmembrane transporter activity"/>
    <property type="evidence" value="ECO:0007669"/>
    <property type="project" value="InterPro"/>
</dbReference>
<feature type="transmembrane region" description="Helical" evidence="6">
    <location>
        <begin position="6"/>
        <end position="23"/>
    </location>
</feature>
<feature type="transmembrane region" description="Helical" evidence="6">
    <location>
        <begin position="226"/>
        <end position="246"/>
    </location>
</feature>
<feature type="transmembrane region" description="Helical" evidence="6">
    <location>
        <begin position="60"/>
        <end position="82"/>
    </location>
</feature>
<evidence type="ECO:0000256" key="5">
    <source>
        <dbReference type="ARBA" id="ARBA00023136"/>
    </source>
</evidence>
<evidence type="ECO:0000256" key="4">
    <source>
        <dbReference type="ARBA" id="ARBA00022989"/>
    </source>
</evidence>
<dbReference type="InterPro" id="IPR012435">
    <property type="entry name" value="TMEM144"/>
</dbReference>
<keyword evidence="5 6" id="KW-0472">Membrane</keyword>
<evidence type="ECO:0000256" key="6">
    <source>
        <dbReference type="SAM" id="Phobius"/>
    </source>
</evidence>
<dbReference type="Pfam" id="PF07857">
    <property type="entry name" value="TMEM144"/>
    <property type="match status" value="1"/>
</dbReference>
<evidence type="ECO:0000256" key="3">
    <source>
        <dbReference type="ARBA" id="ARBA00022692"/>
    </source>
</evidence>
<dbReference type="PANTHER" id="PTHR16119:SF18">
    <property type="entry name" value="TRANSMEMBRANE PROTEIN 144 HOMOLOG"/>
    <property type="match status" value="1"/>
</dbReference>
<protein>
    <submittedName>
        <fullName evidence="7">Bm4883, isoform b</fullName>
    </submittedName>
</protein>
<gene>
    <name evidence="7 8" type="ORF">Bm4883</name>
    <name evidence="7" type="ORF">BM_Bm4883</name>
</gene>
<dbReference type="InterPro" id="IPR010651">
    <property type="entry name" value="Sugar_transport"/>
</dbReference>
<feature type="transmembrane region" description="Helical" evidence="6">
    <location>
        <begin position="188"/>
        <end position="211"/>
    </location>
</feature>
<feature type="transmembrane region" description="Helical" evidence="6">
    <location>
        <begin position="258"/>
        <end position="278"/>
    </location>
</feature>
<reference evidence="7" key="2">
    <citation type="submission" date="2012-12" db="EMBL/GenBank/DDBJ databases">
        <authorList>
            <person name="Gao Y.W."/>
            <person name="Fan S.T."/>
            <person name="Sun H.T."/>
            <person name="Wang Z."/>
            <person name="Gao X.L."/>
            <person name="Li Y.G."/>
            <person name="Wang T.C."/>
            <person name="Zhang K."/>
            <person name="Xu W.W."/>
            <person name="Yu Z.J."/>
            <person name="Xia X.Z."/>
        </authorList>
    </citation>
    <scope>NUCLEOTIDE SEQUENCE</scope>
    <source>
        <strain evidence="7">FR3</strain>
    </source>
</reference>
<evidence type="ECO:0000313" key="7">
    <source>
        <dbReference type="EMBL" id="CDP97637.2"/>
    </source>
</evidence>
<name>A0A0J9XX82_BRUMA</name>
<dbReference type="PANTHER" id="PTHR16119">
    <property type="entry name" value="TRANSMEMBRANE PROTEIN 144"/>
    <property type="match status" value="1"/>
</dbReference>
<reference evidence="7" key="1">
    <citation type="journal article" date="2007" name="Science">
        <title>Draft genome of the filarial nematode parasite Brugia malayi.</title>
        <authorList>
            <person name="Ghedin E."/>
            <person name="Wang S."/>
            <person name="Spiro D."/>
            <person name="Caler E."/>
            <person name="Zhao Q."/>
            <person name="Crabtree J."/>
            <person name="Allen J.E."/>
            <person name="Delcher A.L."/>
            <person name="Guiliano D.B."/>
            <person name="Miranda-Saavedra D."/>
            <person name="Angiuoli S.V."/>
            <person name="Creasy T."/>
            <person name="Amedeo P."/>
            <person name="Haas B."/>
            <person name="El-Sayed N.M."/>
            <person name="Wortman J.R."/>
            <person name="Feldblyum T."/>
            <person name="Tallon L."/>
            <person name="Schatz M."/>
            <person name="Shumway M."/>
            <person name="Koo H."/>
            <person name="Salzberg S.L."/>
            <person name="Schobel S."/>
            <person name="Pertea M."/>
            <person name="Pop M."/>
            <person name="White O."/>
            <person name="Barton G.J."/>
            <person name="Carlow C.K."/>
            <person name="Crawford M.J."/>
            <person name="Daub J."/>
            <person name="Dimmic M.W."/>
            <person name="Estes C.F."/>
            <person name="Foster J.M."/>
            <person name="Ganatra M."/>
            <person name="Gregory W.F."/>
            <person name="Johnson N.M."/>
            <person name="Jin J."/>
            <person name="Komuniecki R."/>
            <person name="Korf I."/>
            <person name="Kumar S."/>
            <person name="Laney S."/>
            <person name="Li B.W."/>
            <person name="Li W."/>
            <person name="Lindblom T.H."/>
            <person name="Lustigman S."/>
            <person name="Ma D."/>
            <person name="Maina C.V."/>
            <person name="Martin D.M."/>
            <person name="McCarter J.P."/>
            <person name="McReynolds L."/>
            <person name="Mitreva M."/>
            <person name="Nutman T.B."/>
            <person name="Parkinson J."/>
            <person name="Peregrin-Alvarez J.M."/>
            <person name="Poole C."/>
            <person name="Ren Q."/>
            <person name="Saunders L."/>
            <person name="Sluder A.E."/>
            <person name="Smith K."/>
            <person name="Stanke M."/>
            <person name="Unnasch T.R."/>
            <person name="Ware J."/>
            <person name="Wei A.D."/>
            <person name="Weil G."/>
            <person name="Williams D.J."/>
            <person name="Zhang Y."/>
            <person name="Williams S.A."/>
            <person name="Fraser-Liggett C."/>
            <person name="Slatko B."/>
            <person name="Blaxter M.L."/>
            <person name="Scott A.L."/>
        </authorList>
    </citation>
    <scope>NUCLEOTIDE SEQUENCE</scope>
    <source>
        <strain evidence="7">FR3</strain>
    </source>
</reference>
<evidence type="ECO:0000256" key="2">
    <source>
        <dbReference type="ARBA" id="ARBA00005731"/>
    </source>
</evidence>
<organism evidence="7">
    <name type="scientific">Brugia malayi</name>
    <name type="common">Filarial nematode worm</name>
    <dbReference type="NCBI Taxonomy" id="6279"/>
    <lineage>
        <taxon>Eukaryota</taxon>
        <taxon>Metazoa</taxon>
        <taxon>Ecdysozoa</taxon>
        <taxon>Nematoda</taxon>
        <taxon>Chromadorea</taxon>
        <taxon>Rhabditida</taxon>
        <taxon>Spirurina</taxon>
        <taxon>Spiruromorpha</taxon>
        <taxon>Filarioidea</taxon>
        <taxon>Onchocercidae</taxon>
        <taxon>Brugia</taxon>
    </lineage>
</organism>
<feature type="transmembrane region" description="Helical" evidence="6">
    <location>
        <begin position="35"/>
        <end position="54"/>
    </location>
</feature>
<dbReference type="GO" id="GO:0016020">
    <property type="term" value="C:membrane"/>
    <property type="evidence" value="ECO:0007669"/>
    <property type="project" value="UniProtKB-SubCell"/>
</dbReference>
<feature type="transmembrane region" description="Helical" evidence="6">
    <location>
        <begin position="310"/>
        <end position="329"/>
    </location>
</feature>
<evidence type="ECO:0000256" key="1">
    <source>
        <dbReference type="ARBA" id="ARBA00004141"/>
    </source>
</evidence>
<dbReference type="WormBase" id="Bm4883b">
    <property type="protein sequence ID" value="BM45932"/>
    <property type="gene ID" value="WBGene00225144"/>
</dbReference>
<proteinExistence type="inferred from homology"/>
<evidence type="ECO:0000313" key="8">
    <source>
        <dbReference type="WormBase" id="Bm4883b"/>
    </source>
</evidence>
<feature type="transmembrane region" description="Helical" evidence="6">
    <location>
        <begin position="122"/>
        <end position="144"/>
    </location>
</feature>
<dbReference type="AlphaFoldDB" id="A0A0J9XX82"/>
<sequence length="339" mass="37945">MNEAMIGFLSCIISCIAFGFMFVPLRKFDSKDGLYVQWIQCAVVFVLGFVINIVRGFPAFNPIAMVGGFLFATGNIASVPIINHLGIGVAMLVWGSIQVLVGWGVARFGFFGTQPQLVYNNVMNIVGLLFVLFRYHFGFMFIFVKHKNQDEYPVTKNDTISMQQIGDNSAAQNNNAYKLKFHITKKKIGCLGLSVLLGILHGLMMTPIAYIQDNDSNASPDVLDYVFPHFCAIFFSSTVYFIAYCVWMRDRIHAPAELILPSATYGILWCTGMILWFISNHLLSQTVSFPITTRSEIIDNHYFFQGKKNLTIAFSAVTIGLIGVLLIAFSNQRIINFGK</sequence>
<comment type="subcellular location">
    <subcellularLocation>
        <location evidence="1">Membrane</location>
        <topology evidence="1">Multi-pass membrane protein</topology>
    </subcellularLocation>
</comment>
<keyword evidence="3 6" id="KW-0812">Transmembrane</keyword>
<keyword evidence="4 6" id="KW-1133">Transmembrane helix</keyword>
<dbReference type="EMBL" id="LN856988">
    <property type="protein sequence ID" value="CDP97637.2"/>
    <property type="molecule type" value="Genomic_DNA"/>
</dbReference>
<accession>A0A0J9XX82</accession>
<feature type="transmembrane region" description="Helical" evidence="6">
    <location>
        <begin position="89"/>
        <end position="110"/>
    </location>
</feature>
<comment type="similarity">
    <text evidence="2">Belongs to the TMEM144 family.</text>
</comment>